<dbReference type="SUPFAM" id="SSF55874">
    <property type="entry name" value="ATPase domain of HSP90 chaperone/DNA topoisomerase II/histidine kinase"/>
    <property type="match status" value="1"/>
</dbReference>
<feature type="compositionally biased region" description="Pro residues" evidence="7">
    <location>
        <begin position="784"/>
        <end position="794"/>
    </location>
</feature>
<keyword evidence="11" id="KW-1185">Reference proteome</keyword>
<dbReference type="InterPro" id="IPR050980">
    <property type="entry name" value="2C_sensor_his_kinase"/>
</dbReference>
<dbReference type="InterPro" id="IPR003594">
    <property type="entry name" value="HATPase_dom"/>
</dbReference>
<name>A0A7W9NDC9_9PSEU</name>
<reference evidence="10 11" key="1">
    <citation type="submission" date="2020-08" db="EMBL/GenBank/DDBJ databases">
        <title>Sequencing the genomes of 1000 actinobacteria strains.</title>
        <authorList>
            <person name="Klenk H.-P."/>
        </authorList>
    </citation>
    <scope>NUCLEOTIDE SEQUENCE [LARGE SCALE GENOMIC DNA]</scope>
    <source>
        <strain evidence="10 11">DSM 43851</strain>
    </source>
</reference>
<dbReference type="Pfam" id="PF02518">
    <property type="entry name" value="HATPase_c"/>
    <property type="match status" value="1"/>
</dbReference>
<feature type="region of interest" description="Disordered" evidence="7">
    <location>
        <begin position="658"/>
        <end position="956"/>
    </location>
</feature>
<dbReference type="EC" id="2.7.13.3" evidence="2"/>
<evidence type="ECO:0000256" key="3">
    <source>
        <dbReference type="ARBA" id="ARBA00022553"/>
    </source>
</evidence>
<feature type="transmembrane region" description="Helical" evidence="8">
    <location>
        <begin position="343"/>
        <end position="364"/>
    </location>
</feature>
<proteinExistence type="predicted"/>
<gene>
    <name evidence="10" type="ORF">BJ998_000328</name>
</gene>
<dbReference type="RefSeq" id="WP_184857818.1">
    <property type="nucleotide sequence ID" value="NZ_JACHIR010000001.1"/>
</dbReference>
<keyword evidence="6" id="KW-0902">Two-component regulatory system</keyword>
<evidence type="ECO:0000256" key="1">
    <source>
        <dbReference type="ARBA" id="ARBA00000085"/>
    </source>
</evidence>
<keyword evidence="4" id="KW-0808">Transferase</keyword>
<dbReference type="EMBL" id="JACHIR010000001">
    <property type="protein sequence ID" value="MBB5889132.1"/>
    <property type="molecule type" value="Genomic_DNA"/>
</dbReference>
<dbReference type="PANTHER" id="PTHR44936:SF9">
    <property type="entry name" value="SENSOR PROTEIN CREC"/>
    <property type="match status" value="1"/>
</dbReference>
<feature type="compositionally biased region" description="Basic and acidic residues" evidence="7">
    <location>
        <begin position="694"/>
        <end position="706"/>
    </location>
</feature>
<keyword evidence="5 10" id="KW-0418">Kinase</keyword>
<feature type="domain" description="Histidine kinase/HSP90-like ATPase" evidence="9">
    <location>
        <begin position="541"/>
        <end position="653"/>
    </location>
</feature>
<comment type="catalytic activity">
    <reaction evidence="1">
        <text>ATP + protein L-histidine = ADP + protein N-phospho-L-histidine.</text>
        <dbReference type="EC" id="2.7.13.3"/>
    </reaction>
</comment>
<comment type="caution">
    <text evidence="10">The sequence shown here is derived from an EMBL/GenBank/DDBJ whole genome shotgun (WGS) entry which is preliminary data.</text>
</comment>
<dbReference type="AlphaFoldDB" id="A0A7W9NDC9"/>
<feature type="region of interest" description="Disordered" evidence="7">
    <location>
        <begin position="271"/>
        <end position="300"/>
    </location>
</feature>
<dbReference type="SMART" id="SM00387">
    <property type="entry name" value="HATPase_c"/>
    <property type="match status" value="1"/>
</dbReference>
<dbReference type="PANTHER" id="PTHR44936">
    <property type="entry name" value="SENSOR PROTEIN CREC"/>
    <property type="match status" value="1"/>
</dbReference>
<organism evidence="10 11">
    <name type="scientific">Kutzneria kofuensis</name>
    <dbReference type="NCBI Taxonomy" id="103725"/>
    <lineage>
        <taxon>Bacteria</taxon>
        <taxon>Bacillati</taxon>
        <taxon>Actinomycetota</taxon>
        <taxon>Actinomycetes</taxon>
        <taxon>Pseudonocardiales</taxon>
        <taxon>Pseudonocardiaceae</taxon>
        <taxon>Kutzneria</taxon>
    </lineage>
</organism>
<dbReference type="Proteomes" id="UP000585638">
    <property type="component" value="Unassembled WGS sequence"/>
</dbReference>
<feature type="compositionally biased region" description="Low complexity" evidence="7">
    <location>
        <begin position="726"/>
        <end position="738"/>
    </location>
</feature>
<dbReference type="InterPro" id="IPR036890">
    <property type="entry name" value="HATPase_C_sf"/>
</dbReference>
<dbReference type="GO" id="GO:0004673">
    <property type="term" value="F:protein histidine kinase activity"/>
    <property type="evidence" value="ECO:0007669"/>
    <property type="project" value="UniProtKB-EC"/>
</dbReference>
<keyword evidence="8" id="KW-0812">Transmembrane</keyword>
<sequence>MVQPSPGPWWHTVARWRNWPVLVKLAAVLVVPVVVAVTLGFLQVRSEIRQADTYTTVQRVIALRDAITPLTSQLQRERTLAAQVPTQGVTTYHAQAKVVDDAASKLADTAHRTAGLSPAASAWFNDLELSLGQLPAIRRPVEQSQDNDTDAVSAYTQIIGTALNFDQALVVQLGDPSLSSPATALLDLEGAQEQIRLEQAVVLVGITRGHLVDAEAKMLAASETRFDDNVANFQAVASPEWQQAYQQTVAGVDVGTRRQLLDFAATQPIGQAAPAQGSAKKTTGVHSAPPPSGLTIPQDEWNRTSDATVALVEKVANGIAAQVRNTATDLQESSSDRAGLESVVLVVTVLLAGGIGLVVGRYLLGSLGVLRRTALDVASRRLPEAVAKIREGRGEDVTIDPVPVYTTEEFGQVARAFDEVHGQAVKSAAEQASLRSNLGNIFVNLSRRSQGLVERQLRLMEQLERHEENPEQLANLFKLDHLATRMRRNNENLMVLSGLDLSRRFTKPLPLGDVLRAAVSEIEHYQRAVVRSAPTATVVGYAAGDLVRLIAELLDNATAFSRPDTQVTVDSHREPNGDITIQVVDQGIGMGDTELSEANKRVSAGAAVEVPVSRQMGLFVVGRLASRHSFRVQFEQRQGGDGLAAVVTVPAELVVRGSGDRERPLAKPGVPPEAALNGNGPAPLTGNAPAPRLVPDDTRRLNRIEDEVVWPTDNVEDEPWDPPQRNTPVVPDTPPNVVKAIDPSPTPLPTRKGPRRPVDPVEPPTLQTGSTPAPAGDLPRRTFSPPPAVQPPAPAASGWFMANTPPNADPPTRQDSESVLRPEVSLEPTSYAWFEHMSEGPENGSPVQVNPSGATAPDPAPTATPEPAWPTEQPAAPPAPQPRPQGNQNGAGLPKRVPKAGLFPATGAPAAGPAAGAAHRDPNRTRGFLASYQSGIRQDHTGAAASSENERGQESP</sequence>
<evidence type="ECO:0000256" key="2">
    <source>
        <dbReference type="ARBA" id="ARBA00012438"/>
    </source>
</evidence>
<evidence type="ECO:0000313" key="11">
    <source>
        <dbReference type="Proteomes" id="UP000585638"/>
    </source>
</evidence>
<protein>
    <recommendedName>
        <fullName evidence="2">histidine kinase</fullName>
        <ecNumber evidence="2">2.7.13.3</ecNumber>
    </recommendedName>
</protein>
<dbReference type="Gene3D" id="3.30.565.10">
    <property type="entry name" value="Histidine kinase-like ATPase, C-terminal domain"/>
    <property type="match status" value="1"/>
</dbReference>
<dbReference type="Pfam" id="PF08376">
    <property type="entry name" value="NIT"/>
    <property type="match status" value="1"/>
</dbReference>
<keyword evidence="8" id="KW-1133">Transmembrane helix</keyword>
<evidence type="ECO:0000259" key="9">
    <source>
        <dbReference type="SMART" id="SM00387"/>
    </source>
</evidence>
<evidence type="ECO:0000256" key="7">
    <source>
        <dbReference type="SAM" id="MobiDB-lite"/>
    </source>
</evidence>
<feature type="compositionally biased region" description="Low complexity" evidence="7">
    <location>
        <begin position="904"/>
        <end position="917"/>
    </location>
</feature>
<feature type="transmembrane region" description="Helical" evidence="8">
    <location>
        <begin position="20"/>
        <end position="42"/>
    </location>
</feature>
<dbReference type="InterPro" id="IPR013587">
    <property type="entry name" value="Nitrate/nitrite_sensing"/>
</dbReference>
<evidence type="ECO:0000256" key="6">
    <source>
        <dbReference type="ARBA" id="ARBA00023012"/>
    </source>
</evidence>
<evidence type="ECO:0000256" key="4">
    <source>
        <dbReference type="ARBA" id="ARBA00022679"/>
    </source>
</evidence>
<keyword evidence="3" id="KW-0597">Phosphoprotein</keyword>
<evidence type="ECO:0000256" key="5">
    <source>
        <dbReference type="ARBA" id="ARBA00022777"/>
    </source>
</evidence>
<evidence type="ECO:0000313" key="10">
    <source>
        <dbReference type="EMBL" id="MBB5889132.1"/>
    </source>
</evidence>
<accession>A0A7W9NDC9</accession>
<keyword evidence="8" id="KW-0472">Membrane</keyword>
<feature type="compositionally biased region" description="Pro residues" evidence="7">
    <location>
        <begin position="858"/>
        <end position="868"/>
    </location>
</feature>
<evidence type="ECO:0000256" key="8">
    <source>
        <dbReference type="SAM" id="Phobius"/>
    </source>
</evidence>
<dbReference type="GO" id="GO:0000160">
    <property type="term" value="P:phosphorelay signal transduction system"/>
    <property type="evidence" value="ECO:0007669"/>
    <property type="project" value="UniProtKB-KW"/>
</dbReference>